<feature type="non-terminal residue" evidence="1">
    <location>
        <position position="38"/>
    </location>
</feature>
<proteinExistence type="predicted"/>
<name>X1VQK1_9ZZZZ</name>
<protein>
    <submittedName>
        <fullName evidence="1">Uncharacterized protein</fullName>
    </submittedName>
</protein>
<reference evidence="1" key="1">
    <citation type="journal article" date="2014" name="Front. Microbiol.">
        <title>High frequency of phylogenetically diverse reductive dehalogenase-homologous genes in deep subseafloor sedimentary metagenomes.</title>
        <authorList>
            <person name="Kawai M."/>
            <person name="Futagami T."/>
            <person name="Toyoda A."/>
            <person name="Takaki Y."/>
            <person name="Nishi S."/>
            <person name="Hori S."/>
            <person name="Arai W."/>
            <person name="Tsubouchi T."/>
            <person name="Morono Y."/>
            <person name="Uchiyama I."/>
            <person name="Ito T."/>
            <person name="Fujiyama A."/>
            <person name="Inagaki F."/>
            <person name="Takami H."/>
        </authorList>
    </citation>
    <scope>NUCLEOTIDE SEQUENCE</scope>
    <source>
        <strain evidence="1">Expedition CK06-06</strain>
    </source>
</reference>
<feature type="non-terminal residue" evidence="1">
    <location>
        <position position="1"/>
    </location>
</feature>
<organism evidence="1">
    <name type="scientific">marine sediment metagenome</name>
    <dbReference type="NCBI Taxonomy" id="412755"/>
    <lineage>
        <taxon>unclassified sequences</taxon>
        <taxon>metagenomes</taxon>
        <taxon>ecological metagenomes</taxon>
    </lineage>
</organism>
<dbReference type="AlphaFoldDB" id="X1VQK1"/>
<dbReference type="EMBL" id="BARW01043294">
    <property type="protein sequence ID" value="GAJ19016.1"/>
    <property type="molecule type" value="Genomic_DNA"/>
</dbReference>
<sequence>QREFTENKSAMLDTAFGIIKKAIEGIVGKKQRKTPLTP</sequence>
<comment type="caution">
    <text evidence="1">The sequence shown here is derived from an EMBL/GenBank/DDBJ whole genome shotgun (WGS) entry which is preliminary data.</text>
</comment>
<gene>
    <name evidence="1" type="ORF">S12H4_63521</name>
</gene>
<evidence type="ECO:0000313" key="1">
    <source>
        <dbReference type="EMBL" id="GAJ19016.1"/>
    </source>
</evidence>
<accession>X1VQK1</accession>